<dbReference type="Proteomes" id="UP001065174">
    <property type="component" value="Chromosome"/>
</dbReference>
<feature type="domain" description="HTH tetR-type" evidence="5">
    <location>
        <begin position="8"/>
        <end position="68"/>
    </location>
</feature>
<keyword evidence="3" id="KW-0804">Transcription</keyword>
<gene>
    <name evidence="6" type="ORF">N6H18_12675</name>
</gene>
<keyword evidence="1" id="KW-0805">Transcription regulation</keyword>
<evidence type="ECO:0000259" key="5">
    <source>
        <dbReference type="PROSITE" id="PS50977"/>
    </source>
</evidence>
<dbReference type="InterPro" id="IPR001647">
    <property type="entry name" value="HTH_TetR"/>
</dbReference>
<dbReference type="EMBL" id="CP106679">
    <property type="protein sequence ID" value="UXP31203.1"/>
    <property type="molecule type" value="Genomic_DNA"/>
</dbReference>
<dbReference type="RefSeq" id="WP_119843528.1">
    <property type="nucleotide sequence ID" value="NZ_CP106679.1"/>
</dbReference>
<sequence>MQQQLKSEVTRQIILDSAFTLFYESGFKTTSIEKIMANAKLSKGAFYHHYKNKKELGVEVIGIKLQKRVYEGMIRPLYETGNAIEILESTFLQRIKSFAPYEKQHGCPINNLINEIGDYETAYQIALKNIIEQWKSALTSLIERGKTENTIKQNIHSQAVATYLISAFEGVRGIRKLYNDDVILEEYMSGLSMYIRQLNK</sequence>
<dbReference type="InterPro" id="IPR036271">
    <property type="entry name" value="Tet_transcr_reg_TetR-rel_C_sf"/>
</dbReference>
<organism evidence="6 7">
    <name type="scientific">Reichenbachiella agarivorans</name>
    <dbReference type="NCBI Taxonomy" id="2979464"/>
    <lineage>
        <taxon>Bacteria</taxon>
        <taxon>Pseudomonadati</taxon>
        <taxon>Bacteroidota</taxon>
        <taxon>Cytophagia</taxon>
        <taxon>Cytophagales</taxon>
        <taxon>Reichenbachiellaceae</taxon>
        <taxon>Reichenbachiella</taxon>
    </lineage>
</organism>
<dbReference type="PRINTS" id="PR00455">
    <property type="entry name" value="HTHTETR"/>
</dbReference>
<dbReference type="PANTHER" id="PTHR47506:SF3">
    <property type="entry name" value="HTH-TYPE TRANSCRIPTIONAL REGULATOR LMRA"/>
    <property type="match status" value="1"/>
</dbReference>
<dbReference type="SUPFAM" id="SSF46689">
    <property type="entry name" value="Homeodomain-like"/>
    <property type="match status" value="1"/>
</dbReference>
<name>A0ABY6CL10_9BACT</name>
<evidence type="ECO:0000256" key="2">
    <source>
        <dbReference type="ARBA" id="ARBA00023125"/>
    </source>
</evidence>
<dbReference type="InterPro" id="IPR009057">
    <property type="entry name" value="Homeodomain-like_sf"/>
</dbReference>
<dbReference type="Gene3D" id="1.10.357.10">
    <property type="entry name" value="Tetracycline Repressor, domain 2"/>
    <property type="match status" value="1"/>
</dbReference>
<dbReference type="Pfam" id="PF16925">
    <property type="entry name" value="TetR_C_13"/>
    <property type="match status" value="1"/>
</dbReference>
<dbReference type="PROSITE" id="PS50977">
    <property type="entry name" value="HTH_TETR_2"/>
    <property type="match status" value="1"/>
</dbReference>
<evidence type="ECO:0000256" key="3">
    <source>
        <dbReference type="ARBA" id="ARBA00023163"/>
    </source>
</evidence>
<dbReference type="Pfam" id="PF00440">
    <property type="entry name" value="TetR_N"/>
    <property type="match status" value="1"/>
</dbReference>
<keyword evidence="7" id="KW-1185">Reference proteome</keyword>
<proteinExistence type="predicted"/>
<evidence type="ECO:0000256" key="1">
    <source>
        <dbReference type="ARBA" id="ARBA00023015"/>
    </source>
</evidence>
<reference evidence="6" key="1">
    <citation type="submission" date="2022-09" db="EMBL/GenBank/DDBJ databases">
        <title>Comparative genomics and taxonomic characterization of three novel marine species of genus Reichenbachiella exhibiting antioxidant and polysaccharide degradation activities.</title>
        <authorList>
            <person name="Muhammad N."/>
            <person name="Lee Y.-J."/>
            <person name="Ko J."/>
            <person name="Kim S.-G."/>
        </authorList>
    </citation>
    <scope>NUCLEOTIDE SEQUENCE</scope>
    <source>
        <strain evidence="6">BKB1-1</strain>
    </source>
</reference>
<evidence type="ECO:0000313" key="6">
    <source>
        <dbReference type="EMBL" id="UXP31203.1"/>
    </source>
</evidence>
<accession>A0ABY6CL10</accession>
<evidence type="ECO:0000313" key="7">
    <source>
        <dbReference type="Proteomes" id="UP001065174"/>
    </source>
</evidence>
<feature type="DNA-binding region" description="H-T-H motif" evidence="4">
    <location>
        <begin position="31"/>
        <end position="50"/>
    </location>
</feature>
<protein>
    <submittedName>
        <fullName evidence="6">TetR/AcrR family transcriptional regulator</fullName>
    </submittedName>
</protein>
<dbReference type="SUPFAM" id="SSF48498">
    <property type="entry name" value="Tetracyclin repressor-like, C-terminal domain"/>
    <property type="match status" value="1"/>
</dbReference>
<dbReference type="PANTHER" id="PTHR47506">
    <property type="entry name" value="TRANSCRIPTIONAL REGULATORY PROTEIN"/>
    <property type="match status" value="1"/>
</dbReference>
<evidence type="ECO:0000256" key="4">
    <source>
        <dbReference type="PROSITE-ProRule" id="PRU00335"/>
    </source>
</evidence>
<dbReference type="InterPro" id="IPR011075">
    <property type="entry name" value="TetR_C"/>
</dbReference>
<keyword evidence="2 4" id="KW-0238">DNA-binding</keyword>